<evidence type="ECO:0000313" key="1">
    <source>
        <dbReference type="EMBL" id="KAJ9085777.1"/>
    </source>
</evidence>
<name>A0ACC2UFU6_9FUNG</name>
<keyword evidence="1" id="KW-0647">Proteasome</keyword>
<comment type="caution">
    <text evidence="1">The sequence shown here is derived from an EMBL/GenBank/DDBJ whole genome shotgun (WGS) entry which is preliminary data.</text>
</comment>
<evidence type="ECO:0000313" key="2">
    <source>
        <dbReference type="Proteomes" id="UP001165960"/>
    </source>
</evidence>
<gene>
    <name evidence="1" type="primary">CIC1_1</name>
    <name evidence="1" type="ORF">DSO57_1010583</name>
</gene>
<protein>
    <submittedName>
        <fullName evidence="1">Proteasome-interacting protein cic1</fullName>
    </submittedName>
</protein>
<keyword evidence="2" id="KW-1185">Reference proteome</keyword>
<organism evidence="1 2">
    <name type="scientific">Entomophthora muscae</name>
    <dbReference type="NCBI Taxonomy" id="34485"/>
    <lineage>
        <taxon>Eukaryota</taxon>
        <taxon>Fungi</taxon>
        <taxon>Fungi incertae sedis</taxon>
        <taxon>Zoopagomycota</taxon>
        <taxon>Entomophthoromycotina</taxon>
        <taxon>Entomophthoromycetes</taxon>
        <taxon>Entomophthorales</taxon>
        <taxon>Entomophthoraceae</taxon>
        <taxon>Entomophthora</taxon>
    </lineage>
</organism>
<accession>A0ACC2UFU6</accession>
<proteinExistence type="predicted"/>
<dbReference type="Proteomes" id="UP001165960">
    <property type="component" value="Unassembled WGS sequence"/>
</dbReference>
<reference evidence="1" key="1">
    <citation type="submission" date="2022-04" db="EMBL/GenBank/DDBJ databases">
        <title>Genome of the entomopathogenic fungus Entomophthora muscae.</title>
        <authorList>
            <person name="Elya C."/>
            <person name="Lovett B.R."/>
            <person name="Lee E."/>
            <person name="Macias A.M."/>
            <person name="Hajek A.E."/>
            <person name="De Bivort B.L."/>
            <person name="Kasson M.T."/>
            <person name="De Fine Licht H.H."/>
            <person name="Stajich J.E."/>
        </authorList>
    </citation>
    <scope>NUCLEOTIDE SEQUENCE</scope>
    <source>
        <strain evidence="1">Berkeley</strain>
    </source>
</reference>
<sequence>MSVDEQQVATAVDALLRFVSKAKQSQNLIENTDDFFVIFAFKTIPDKYHPKFKKILLPHSSYLESTEVCLLLPSENFKIEVMKREKRLPPQLAETITIPQLKASYNTFENKRMLASRYKLFLCEDRICNIIAPLLGRTFLSVRKCPQKVRVNSNFASNFDKCLKTTRAYFNGGTVASTRVAAVGQEKSHVVANILAAVRFIFEVYSSVPDLLHSILVKTTKSPALRIFARPESVPLGLPVEEIPEKYLAKHYSDDLCADSDLRPTIKELVDNFDATKPFQLDVFGKKRFKKSQHTVQILLSKTKAPFDIISVATPAVPALEFSSTDLVLAPNPTKLLMKLKVDHAPMNHTNTLLKVDKPKKVKRSKLKKSEELTDSKGDSKETDAAAPAGSSKKAPKKKTAPKASSIQSTSLAEFFALISGARGHLANLEQLNPMRATPTNVVEPATVNKKVASSAAKKSSETAKKDPEAATSKQEVGASAAEQVTIPTEKAQTSTVATSKKRDSNASEDSKQTAVENNANAESEVAPIRVTRSRVSKASENPTETSKAAPPAKKAKVAPSAPEKAKKSPAAKKATGSTSTGRVTRSKSSL</sequence>
<dbReference type="EMBL" id="QTSX02000745">
    <property type="protein sequence ID" value="KAJ9085777.1"/>
    <property type="molecule type" value="Genomic_DNA"/>
</dbReference>